<keyword evidence="1" id="KW-0175">Coiled coil</keyword>
<evidence type="ECO:0000313" key="3">
    <source>
        <dbReference type="Proteomes" id="UP000682733"/>
    </source>
</evidence>
<dbReference type="AlphaFoldDB" id="A0A8S2V0A5"/>
<organism evidence="2 3">
    <name type="scientific">Didymodactylos carnosus</name>
    <dbReference type="NCBI Taxonomy" id="1234261"/>
    <lineage>
        <taxon>Eukaryota</taxon>
        <taxon>Metazoa</taxon>
        <taxon>Spiralia</taxon>
        <taxon>Gnathifera</taxon>
        <taxon>Rotifera</taxon>
        <taxon>Eurotatoria</taxon>
        <taxon>Bdelloidea</taxon>
        <taxon>Philodinida</taxon>
        <taxon>Philodinidae</taxon>
        <taxon>Didymodactylos</taxon>
    </lineage>
</organism>
<dbReference type="Proteomes" id="UP000682733">
    <property type="component" value="Unassembled WGS sequence"/>
</dbReference>
<accession>A0A8S2V0A5</accession>
<feature type="coiled-coil region" evidence="1">
    <location>
        <begin position="14"/>
        <end position="41"/>
    </location>
</feature>
<dbReference type="EMBL" id="CAJOBA010067311">
    <property type="protein sequence ID" value="CAF4370561.1"/>
    <property type="molecule type" value="Genomic_DNA"/>
</dbReference>
<evidence type="ECO:0000256" key="1">
    <source>
        <dbReference type="SAM" id="Coils"/>
    </source>
</evidence>
<reference evidence="2" key="1">
    <citation type="submission" date="2021-02" db="EMBL/GenBank/DDBJ databases">
        <authorList>
            <person name="Nowell W R."/>
        </authorList>
    </citation>
    <scope>NUCLEOTIDE SEQUENCE</scope>
</reference>
<comment type="caution">
    <text evidence="2">The sequence shown here is derived from an EMBL/GenBank/DDBJ whole genome shotgun (WGS) entry which is preliminary data.</text>
</comment>
<protein>
    <submittedName>
        <fullName evidence="2">Uncharacterized protein</fullName>
    </submittedName>
</protein>
<proteinExistence type="predicted"/>
<name>A0A8S2V0A5_9BILA</name>
<evidence type="ECO:0000313" key="2">
    <source>
        <dbReference type="EMBL" id="CAF4370561.1"/>
    </source>
</evidence>
<gene>
    <name evidence="2" type="ORF">TMI583_LOCUS42026</name>
</gene>
<sequence>MQLIVSEFSTETNSEDEKSRINRLKANLKRLYQEESEEQKTKTKQKETLCTKQSKQTTEVIELATKMLNNLKESSTLTPADMKENFKLITDTLKILELKLSAVESNQPTELLKQIVDELNSVKS</sequence>